<dbReference type="Pfam" id="PF13452">
    <property type="entry name" value="FAS1_DH_region"/>
    <property type="match status" value="1"/>
</dbReference>
<dbReference type="RefSeq" id="WP_285584819.1">
    <property type="nucleotide sequence ID" value="NZ_BSTK01000030.1"/>
</dbReference>
<keyword evidence="3" id="KW-1185">Reference proteome</keyword>
<feature type="domain" description="FAS1-like dehydratase" evidence="1">
    <location>
        <begin position="16"/>
        <end position="137"/>
    </location>
</feature>
<protein>
    <submittedName>
        <fullName evidence="2">Dehydratase</fullName>
    </submittedName>
</protein>
<accession>A0A9W6W7V1</accession>
<reference evidence="2" key="1">
    <citation type="submission" date="2023-03" db="EMBL/GenBank/DDBJ databases">
        <title>Actinoallomurus iriomotensis NBRC 103684.</title>
        <authorList>
            <person name="Ichikawa N."/>
            <person name="Sato H."/>
            <person name="Tonouchi N."/>
        </authorList>
    </citation>
    <scope>NUCLEOTIDE SEQUENCE</scope>
    <source>
        <strain evidence="2">NBRC 103684</strain>
    </source>
</reference>
<evidence type="ECO:0000259" key="1">
    <source>
        <dbReference type="Pfam" id="PF13452"/>
    </source>
</evidence>
<dbReference type="EMBL" id="BSTK01000030">
    <property type="protein sequence ID" value="GLY92541.1"/>
    <property type="molecule type" value="Genomic_DNA"/>
</dbReference>
<dbReference type="AlphaFoldDB" id="A0A9W6W7V1"/>
<dbReference type="SUPFAM" id="SSF54637">
    <property type="entry name" value="Thioesterase/thiol ester dehydrase-isomerase"/>
    <property type="match status" value="1"/>
</dbReference>
<gene>
    <name evidence="2" type="ORF">Airi02_104690</name>
</gene>
<evidence type="ECO:0000313" key="2">
    <source>
        <dbReference type="EMBL" id="GLY92541.1"/>
    </source>
</evidence>
<dbReference type="InterPro" id="IPR016709">
    <property type="entry name" value="HadA-like"/>
</dbReference>
<evidence type="ECO:0000313" key="3">
    <source>
        <dbReference type="Proteomes" id="UP001165074"/>
    </source>
</evidence>
<sequence length="152" mass="16741">MAIDRARALAMKLPTYDVQLERGRLRFFAKAIGETNPVYSDLDAARLAGHRDLPVPPTFFFSVSLEADDPFRYLTDVGIDLRHVLHGEQHFAYGAMAYAGDTLIVGEQIVDVTSKRGGAMELLTKETTFSREGEQVAVGTTVIVVRNPEVTA</sequence>
<comment type="caution">
    <text evidence="2">The sequence shown here is derived from an EMBL/GenBank/DDBJ whole genome shotgun (WGS) entry which is preliminary data.</text>
</comment>
<dbReference type="InterPro" id="IPR039569">
    <property type="entry name" value="FAS1-like_DH_region"/>
</dbReference>
<dbReference type="CDD" id="cd03441">
    <property type="entry name" value="R_hydratase_like"/>
    <property type="match status" value="1"/>
</dbReference>
<dbReference type="InterPro" id="IPR029069">
    <property type="entry name" value="HotDog_dom_sf"/>
</dbReference>
<dbReference type="Gene3D" id="3.10.129.10">
    <property type="entry name" value="Hotdog Thioesterase"/>
    <property type="match status" value="1"/>
</dbReference>
<organism evidence="2 3">
    <name type="scientific">Actinoallomurus iriomotensis</name>
    <dbReference type="NCBI Taxonomy" id="478107"/>
    <lineage>
        <taxon>Bacteria</taxon>
        <taxon>Bacillati</taxon>
        <taxon>Actinomycetota</taxon>
        <taxon>Actinomycetes</taxon>
        <taxon>Streptosporangiales</taxon>
        <taxon>Thermomonosporaceae</taxon>
        <taxon>Actinoallomurus</taxon>
    </lineage>
</organism>
<dbReference type="PIRSF" id="PIRSF018072">
    <property type="entry name" value="UCP018072"/>
    <property type="match status" value="1"/>
</dbReference>
<dbReference type="Proteomes" id="UP001165074">
    <property type="component" value="Unassembled WGS sequence"/>
</dbReference>
<proteinExistence type="predicted"/>
<name>A0A9W6W7V1_9ACTN</name>